<organism evidence="2 3">
    <name type="scientific">Portunus trituberculatus</name>
    <name type="common">Swimming crab</name>
    <name type="synonym">Neptunus trituberculatus</name>
    <dbReference type="NCBI Taxonomy" id="210409"/>
    <lineage>
        <taxon>Eukaryota</taxon>
        <taxon>Metazoa</taxon>
        <taxon>Ecdysozoa</taxon>
        <taxon>Arthropoda</taxon>
        <taxon>Crustacea</taxon>
        <taxon>Multicrustacea</taxon>
        <taxon>Malacostraca</taxon>
        <taxon>Eumalacostraca</taxon>
        <taxon>Eucarida</taxon>
        <taxon>Decapoda</taxon>
        <taxon>Pleocyemata</taxon>
        <taxon>Brachyura</taxon>
        <taxon>Eubrachyura</taxon>
        <taxon>Portunoidea</taxon>
        <taxon>Portunidae</taxon>
        <taxon>Portuninae</taxon>
        <taxon>Portunus</taxon>
    </lineage>
</organism>
<reference evidence="2 3" key="1">
    <citation type="submission" date="2019-05" db="EMBL/GenBank/DDBJ databases">
        <title>Another draft genome of Portunus trituberculatus and its Hox gene families provides insights of decapod evolution.</title>
        <authorList>
            <person name="Jeong J.-H."/>
            <person name="Song I."/>
            <person name="Kim S."/>
            <person name="Choi T."/>
            <person name="Kim D."/>
            <person name="Ryu S."/>
            <person name="Kim W."/>
        </authorList>
    </citation>
    <scope>NUCLEOTIDE SEQUENCE [LARGE SCALE GENOMIC DNA]</scope>
    <source>
        <tissue evidence="2">Muscle</tissue>
    </source>
</reference>
<name>A0A5B7ITH5_PORTR</name>
<keyword evidence="3" id="KW-1185">Reference proteome</keyword>
<dbReference type="EMBL" id="VSRR010062656">
    <property type="protein sequence ID" value="MPC83484.1"/>
    <property type="molecule type" value="Genomic_DNA"/>
</dbReference>
<sequence>MHIYFRLRTIRRGVVRWRRFGVHARCLTCDISRPTASPKNFPAAVKEQHDPHKLQTHLHYRKQGKGRLLYGASVAVSGHSSAARRIHRGEEGELRDTWQIKPEREVRDVTEGTEGEGRRDRYVTSQNRSEK</sequence>
<evidence type="ECO:0000313" key="2">
    <source>
        <dbReference type="EMBL" id="MPC83484.1"/>
    </source>
</evidence>
<comment type="caution">
    <text evidence="2">The sequence shown here is derived from an EMBL/GenBank/DDBJ whole genome shotgun (WGS) entry which is preliminary data.</text>
</comment>
<evidence type="ECO:0000313" key="3">
    <source>
        <dbReference type="Proteomes" id="UP000324222"/>
    </source>
</evidence>
<feature type="compositionally biased region" description="Basic and acidic residues" evidence="1">
    <location>
        <begin position="88"/>
        <end position="131"/>
    </location>
</feature>
<dbReference type="AlphaFoldDB" id="A0A5B7ITH5"/>
<dbReference type="Proteomes" id="UP000324222">
    <property type="component" value="Unassembled WGS sequence"/>
</dbReference>
<evidence type="ECO:0000256" key="1">
    <source>
        <dbReference type="SAM" id="MobiDB-lite"/>
    </source>
</evidence>
<gene>
    <name evidence="2" type="ORF">E2C01_078196</name>
</gene>
<accession>A0A5B7ITH5</accession>
<protein>
    <submittedName>
        <fullName evidence="2">Uncharacterized protein</fullName>
    </submittedName>
</protein>
<feature type="region of interest" description="Disordered" evidence="1">
    <location>
        <begin position="80"/>
        <end position="131"/>
    </location>
</feature>
<proteinExistence type="predicted"/>